<proteinExistence type="predicted"/>
<dbReference type="STRING" id="571913.VV02_20365"/>
<name>A0A0K1JLQ9_9MICO</name>
<dbReference type="SUPFAM" id="SSF55961">
    <property type="entry name" value="Bet v1-like"/>
    <property type="match status" value="1"/>
</dbReference>
<protein>
    <recommendedName>
        <fullName evidence="3">Immediate-early protein 2</fullName>
    </recommendedName>
</protein>
<dbReference type="Gene3D" id="3.30.530.20">
    <property type="match status" value="1"/>
</dbReference>
<sequence length="149" mass="16000">MGVVEIVRETPVPAARLWAVVTDWPRQGEHVPLTRLVVTGGEGVGQVVDAVTGVGRVVIHDPMRVVVWSPPTTTDAGVVRFEKFGRVFGGSAQIEVAPVAGGSRLTWQEEVWPRPERLGRLLAPVTDRAAKLLFGRTVDHLVARAVAGA</sequence>
<dbReference type="AlphaFoldDB" id="A0A0K1JLQ9"/>
<organism evidence="1 2">
    <name type="scientific">Luteipulveratus mongoliensis</name>
    <dbReference type="NCBI Taxonomy" id="571913"/>
    <lineage>
        <taxon>Bacteria</taxon>
        <taxon>Bacillati</taxon>
        <taxon>Actinomycetota</taxon>
        <taxon>Actinomycetes</taxon>
        <taxon>Micrococcales</taxon>
        <taxon>Dermacoccaceae</taxon>
        <taxon>Luteipulveratus</taxon>
    </lineage>
</organism>
<dbReference type="InterPro" id="IPR019587">
    <property type="entry name" value="Polyketide_cyclase/dehydratase"/>
</dbReference>
<dbReference type="RefSeq" id="WP_052594486.1">
    <property type="nucleotide sequence ID" value="NZ_CP011112.1"/>
</dbReference>
<gene>
    <name evidence="1" type="ORF">VV02_20365</name>
</gene>
<reference evidence="1 2" key="1">
    <citation type="submission" date="2015-03" db="EMBL/GenBank/DDBJ databases">
        <title>Luteipulveratus halotolerans sp. nov., a novel actinobacterium (Dermacoccaceae) from Sarawak, Malaysia.</title>
        <authorList>
            <person name="Juboi H."/>
            <person name="Basik A."/>
            <person name="Shamsul S.S."/>
            <person name="Arnold P."/>
            <person name="Schmitt E.K."/>
            <person name="Sanglier J.-J."/>
            <person name="Yeo T."/>
        </authorList>
    </citation>
    <scope>NUCLEOTIDE SEQUENCE [LARGE SCALE GENOMIC DNA]</scope>
    <source>
        <strain evidence="1 2">MN07-A0370</strain>
    </source>
</reference>
<evidence type="ECO:0008006" key="3">
    <source>
        <dbReference type="Google" id="ProtNLM"/>
    </source>
</evidence>
<dbReference type="EMBL" id="CP011112">
    <property type="protein sequence ID" value="AKU17647.1"/>
    <property type="molecule type" value="Genomic_DNA"/>
</dbReference>
<dbReference type="Proteomes" id="UP000066480">
    <property type="component" value="Chromosome"/>
</dbReference>
<accession>A0A0K1JLQ9</accession>
<dbReference type="OrthoDB" id="4823586at2"/>
<evidence type="ECO:0000313" key="2">
    <source>
        <dbReference type="Proteomes" id="UP000066480"/>
    </source>
</evidence>
<dbReference type="Pfam" id="PF10604">
    <property type="entry name" value="Polyketide_cyc2"/>
    <property type="match status" value="1"/>
</dbReference>
<dbReference type="InterPro" id="IPR023393">
    <property type="entry name" value="START-like_dom_sf"/>
</dbReference>
<keyword evidence="2" id="KW-1185">Reference proteome</keyword>
<evidence type="ECO:0000313" key="1">
    <source>
        <dbReference type="EMBL" id="AKU17647.1"/>
    </source>
</evidence>
<dbReference type="KEGG" id="lmoi:VV02_20365"/>